<sequence length="70" mass="7399">MGEFFQIQDDYLVLLRGPPATRGRSGTDIPGNMCQLAGDGGPEESEPPNSGTLSSMPMVLSKEIFLGLAT</sequence>
<feature type="region of interest" description="Disordered" evidence="1">
    <location>
        <begin position="21"/>
        <end position="56"/>
    </location>
</feature>
<accession>A0ABN9M6A0</accession>
<comment type="caution">
    <text evidence="2">The sequence shown here is derived from an EMBL/GenBank/DDBJ whole genome shotgun (WGS) entry which is preliminary data.</text>
</comment>
<organism evidence="2 3">
    <name type="scientific">Ranitomeya imitator</name>
    <name type="common">mimic poison frog</name>
    <dbReference type="NCBI Taxonomy" id="111125"/>
    <lineage>
        <taxon>Eukaryota</taxon>
        <taxon>Metazoa</taxon>
        <taxon>Chordata</taxon>
        <taxon>Craniata</taxon>
        <taxon>Vertebrata</taxon>
        <taxon>Euteleostomi</taxon>
        <taxon>Amphibia</taxon>
        <taxon>Batrachia</taxon>
        <taxon>Anura</taxon>
        <taxon>Neobatrachia</taxon>
        <taxon>Hyloidea</taxon>
        <taxon>Dendrobatidae</taxon>
        <taxon>Dendrobatinae</taxon>
        <taxon>Ranitomeya</taxon>
    </lineage>
</organism>
<name>A0ABN9M6A0_9NEOB</name>
<evidence type="ECO:0000256" key="1">
    <source>
        <dbReference type="SAM" id="MobiDB-lite"/>
    </source>
</evidence>
<dbReference type="EMBL" id="CAUEEQ010039160">
    <property type="protein sequence ID" value="CAJ0954797.1"/>
    <property type="molecule type" value="Genomic_DNA"/>
</dbReference>
<keyword evidence="3" id="KW-1185">Reference proteome</keyword>
<evidence type="ECO:0000313" key="2">
    <source>
        <dbReference type="EMBL" id="CAJ0954797.1"/>
    </source>
</evidence>
<gene>
    <name evidence="2" type="ORF">RIMI_LOCUS14882732</name>
</gene>
<reference evidence="2" key="1">
    <citation type="submission" date="2023-07" db="EMBL/GenBank/DDBJ databases">
        <authorList>
            <person name="Stuckert A."/>
        </authorList>
    </citation>
    <scope>NUCLEOTIDE SEQUENCE</scope>
</reference>
<protein>
    <submittedName>
        <fullName evidence="2">Uncharacterized protein</fullName>
    </submittedName>
</protein>
<evidence type="ECO:0000313" key="3">
    <source>
        <dbReference type="Proteomes" id="UP001176940"/>
    </source>
</evidence>
<dbReference type="Proteomes" id="UP001176940">
    <property type="component" value="Unassembled WGS sequence"/>
</dbReference>
<proteinExistence type="predicted"/>